<organism evidence="5 6">
    <name type="scientific">Paenibacillus alba</name>
    <dbReference type="NCBI Taxonomy" id="1197127"/>
    <lineage>
        <taxon>Bacteria</taxon>
        <taxon>Bacillati</taxon>
        <taxon>Bacillota</taxon>
        <taxon>Bacilli</taxon>
        <taxon>Bacillales</taxon>
        <taxon>Paenibacillaceae</taxon>
        <taxon>Paenibacillus</taxon>
    </lineage>
</organism>
<dbReference type="Pfam" id="PF02626">
    <property type="entry name" value="CT_A_B"/>
    <property type="match status" value="1"/>
</dbReference>
<keyword evidence="2" id="KW-0378">Hydrolase</keyword>
<keyword evidence="6" id="KW-1185">Reference proteome</keyword>
<dbReference type="Proteomes" id="UP001338137">
    <property type="component" value="Unassembled WGS sequence"/>
</dbReference>
<accession>A0ABU6G402</accession>
<dbReference type="NCBIfam" id="TIGR00724">
    <property type="entry name" value="urea_amlyse_rel"/>
    <property type="match status" value="1"/>
</dbReference>
<gene>
    <name evidence="5" type="ORF">P4I72_17330</name>
</gene>
<evidence type="ECO:0000313" key="6">
    <source>
        <dbReference type="Proteomes" id="UP001338137"/>
    </source>
</evidence>
<keyword evidence="1" id="KW-0547">Nucleotide-binding</keyword>
<comment type="caution">
    <text evidence="5">The sequence shown here is derived from an EMBL/GenBank/DDBJ whole genome shotgun (WGS) entry which is preliminary data.</text>
</comment>
<dbReference type="RefSeq" id="WP_326073056.1">
    <property type="nucleotide sequence ID" value="NZ_JARLKY010000042.1"/>
</dbReference>
<dbReference type="Gene3D" id="2.40.100.10">
    <property type="entry name" value="Cyclophilin-like"/>
    <property type="match status" value="1"/>
</dbReference>
<dbReference type="PANTHER" id="PTHR43309:SF5">
    <property type="entry name" value="5-OXOPROLINASE SUBUNIT C"/>
    <property type="match status" value="1"/>
</dbReference>
<dbReference type="SUPFAM" id="SSF50891">
    <property type="entry name" value="Cyclophilin-like"/>
    <property type="match status" value="1"/>
</dbReference>
<dbReference type="InterPro" id="IPR052708">
    <property type="entry name" value="PxpC"/>
</dbReference>
<dbReference type="PANTHER" id="PTHR43309">
    <property type="entry name" value="5-OXOPROLINASE SUBUNIT C"/>
    <property type="match status" value="1"/>
</dbReference>
<dbReference type="EMBL" id="JARLKY010000042">
    <property type="protein sequence ID" value="MEC0228893.1"/>
    <property type="molecule type" value="Genomic_DNA"/>
</dbReference>
<keyword evidence="3" id="KW-0067">ATP-binding</keyword>
<sequence length="329" mass="35591">MGFEVIQSGLLSTLQDEGRYGYRKYGVISSGPMDHFAHRSANILVGNSAGACALEMTLLGPSMLAKEDMVAALCGAELDAELNGIRVPMWRPFVIPKGSKLNVQYAVKGCRAYLAVSGGFEALPIMGSHSTYLRAGLGGYKGRALQAGDSLAVCEPQRLSTSEGFKRFQGEVSTYIRPHYEDNPILRVVWGNEAAHFSAESRSRFAAQSFRVTPQSDRMGYRLEGSQLNPVDGLAQGMISEAVIPGTIQVPPGGQPILLMADCQTTGGYPRIAHVITADLPLVAQVKPGGTLRFRVVSHQEAQEQLLRQAMNLRLLEVGVQAWVRSQQG</sequence>
<evidence type="ECO:0000256" key="1">
    <source>
        <dbReference type="ARBA" id="ARBA00022741"/>
    </source>
</evidence>
<dbReference type="InterPro" id="IPR003778">
    <property type="entry name" value="CT_A_B"/>
</dbReference>
<feature type="domain" description="Carboxyltransferase" evidence="4">
    <location>
        <begin position="24"/>
        <end position="312"/>
    </location>
</feature>
<evidence type="ECO:0000256" key="3">
    <source>
        <dbReference type="ARBA" id="ARBA00022840"/>
    </source>
</evidence>
<reference evidence="5 6" key="1">
    <citation type="submission" date="2023-03" db="EMBL/GenBank/DDBJ databases">
        <title>Bacillus Genome Sequencing.</title>
        <authorList>
            <person name="Dunlap C."/>
        </authorList>
    </citation>
    <scope>NUCLEOTIDE SEQUENCE [LARGE SCALE GENOMIC DNA]</scope>
    <source>
        <strain evidence="5 6">BD-533</strain>
    </source>
</reference>
<dbReference type="InterPro" id="IPR029000">
    <property type="entry name" value="Cyclophilin-like_dom_sf"/>
</dbReference>
<evidence type="ECO:0000259" key="4">
    <source>
        <dbReference type="SMART" id="SM00797"/>
    </source>
</evidence>
<evidence type="ECO:0000256" key="2">
    <source>
        <dbReference type="ARBA" id="ARBA00022801"/>
    </source>
</evidence>
<evidence type="ECO:0000313" key="5">
    <source>
        <dbReference type="EMBL" id="MEC0228893.1"/>
    </source>
</evidence>
<name>A0ABU6G402_9BACL</name>
<proteinExistence type="predicted"/>
<dbReference type="SMART" id="SM00797">
    <property type="entry name" value="AHS2"/>
    <property type="match status" value="1"/>
</dbReference>
<protein>
    <submittedName>
        <fullName evidence="5">Biotin-dependent carboxyltransferase family protein</fullName>
    </submittedName>
</protein>